<dbReference type="AlphaFoldDB" id="A0A1Y1VE59"/>
<feature type="transmembrane region" description="Helical" evidence="1">
    <location>
        <begin position="78"/>
        <end position="101"/>
    </location>
</feature>
<dbReference type="STRING" id="1754191.A0A1Y1VE59"/>
<comment type="caution">
    <text evidence="2">The sequence shown here is derived from an EMBL/GenBank/DDBJ whole genome shotgun (WGS) entry which is preliminary data.</text>
</comment>
<feature type="transmembrane region" description="Helical" evidence="1">
    <location>
        <begin position="6"/>
        <end position="37"/>
    </location>
</feature>
<keyword evidence="1" id="KW-0472">Membrane</keyword>
<keyword evidence="3" id="KW-1185">Reference proteome</keyword>
<gene>
    <name evidence="2" type="ORF">BCR36DRAFT_285157</name>
</gene>
<reference evidence="2 3" key="1">
    <citation type="submission" date="2016-08" db="EMBL/GenBank/DDBJ databases">
        <title>Genomes of anaerobic fungi encode conserved fungal cellulosomes for biomass hydrolysis.</title>
        <authorList>
            <consortium name="DOE Joint Genome Institute"/>
            <person name="Haitjema C.H."/>
            <person name="Gilmore S.P."/>
            <person name="Henske J.K."/>
            <person name="Solomon K.V."/>
            <person name="De Groot R."/>
            <person name="Kuo A."/>
            <person name="Mondo S.J."/>
            <person name="Salamov A.A."/>
            <person name="Labutti K."/>
            <person name="Zhao Z."/>
            <person name="Chiniquy J."/>
            <person name="Barry K."/>
            <person name="Brewer H.M."/>
            <person name="Purvine S.O."/>
            <person name="Wright A.T."/>
            <person name="Boxma B."/>
            <person name="Van Alen T."/>
            <person name="Hackstein J.H."/>
            <person name="Baker S.E."/>
            <person name="Grigoriev I.V."/>
            <person name="O'Malley M.A."/>
        </authorList>
    </citation>
    <scope>NUCLEOTIDE SEQUENCE [LARGE SCALE GENOMIC DNA]</scope>
    <source>
        <strain evidence="3">finn</strain>
    </source>
</reference>
<keyword evidence="1" id="KW-0812">Transmembrane</keyword>
<evidence type="ECO:0000256" key="1">
    <source>
        <dbReference type="SAM" id="Phobius"/>
    </source>
</evidence>
<dbReference type="OrthoDB" id="48509at2759"/>
<dbReference type="EMBL" id="MCFH01000013">
    <property type="protein sequence ID" value="ORX53277.1"/>
    <property type="molecule type" value="Genomic_DNA"/>
</dbReference>
<protein>
    <submittedName>
        <fullName evidence="2">Uncharacterized protein</fullName>
    </submittedName>
</protein>
<evidence type="ECO:0000313" key="2">
    <source>
        <dbReference type="EMBL" id="ORX53277.1"/>
    </source>
</evidence>
<dbReference type="Proteomes" id="UP000193719">
    <property type="component" value="Unassembled WGS sequence"/>
</dbReference>
<feature type="transmembrane region" description="Helical" evidence="1">
    <location>
        <begin position="44"/>
        <end position="72"/>
    </location>
</feature>
<sequence>VLEVGIVLTALVVLEVGIVLTALVVLEVGIVLTALVVLEVGIVLTALVVVEVGIVLTALVVVEVGIVLTALVVLEVGIVLTALVVVEIGIVLTALVVTVEFSPQKHQSKSSTLHLPYLSIKYMVLHVSSFLQYSPGKLVVEVETGDVVVAVVVGTGRVFVEILEVGRVLVVFFVIEVVLTLVVGKVLLLVI</sequence>
<accession>A0A1Y1VE59</accession>
<feature type="non-terminal residue" evidence="2">
    <location>
        <position position="1"/>
    </location>
</feature>
<proteinExistence type="predicted"/>
<feature type="transmembrane region" description="Helical" evidence="1">
    <location>
        <begin position="168"/>
        <end position="190"/>
    </location>
</feature>
<organism evidence="2 3">
    <name type="scientific">Piromyces finnis</name>
    <dbReference type="NCBI Taxonomy" id="1754191"/>
    <lineage>
        <taxon>Eukaryota</taxon>
        <taxon>Fungi</taxon>
        <taxon>Fungi incertae sedis</taxon>
        <taxon>Chytridiomycota</taxon>
        <taxon>Chytridiomycota incertae sedis</taxon>
        <taxon>Neocallimastigomycetes</taxon>
        <taxon>Neocallimastigales</taxon>
        <taxon>Neocallimastigaceae</taxon>
        <taxon>Piromyces</taxon>
    </lineage>
</organism>
<name>A0A1Y1VE59_9FUNG</name>
<keyword evidence="1" id="KW-1133">Transmembrane helix</keyword>
<evidence type="ECO:0000313" key="3">
    <source>
        <dbReference type="Proteomes" id="UP000193719"/>
    </source>
</evidence>
<reference evidence="2 3" key="2">
    <citation type="submission" date="2016-08" db="EMBL/GenBank/DDBJ databases">
        <title>Pervasive Adenine N6-methylation of Active Genes in Fungi.</title>
        <authorList>
            <consortium name="DOE Joint Genome Institute"/>
            <person name="Mondo S.J."/>
            <person name="Dannebaum R.O."/>
            <person name="Kuo R.C."/>
            <person name="Labutti K."/>
            <person name="Haridas S."/>
            <person name="Kuo A."/>
            <person name="Salamov A."/>
            <person name="Ahrendt S.R."/>
            <person name="Lipzen A."/>
            <person name="Sullivan W."/>
            <person name="Andreopoulos W.B."/>
            <person name="Clum A."/>
            <person name="Lindquist E."/>
            <person name="Daum C."/>
            <person name="Ramamoorthy G.K."/>
            <person name="Gryganskyi A."/>
            <person name="Culley D."/>
            <person name="Magnuson J.K."/>
            <person name="James T.Y."/>
            <person name="O'Malley M.A."/>
            <person name="Stajich J.E."/>
            <person name="Spatafora J.W."/>
            <person name="Visel A."/>
            <person name="Grigoriev I.V."/>
        </authorList>
    </citation>
    <scope>NUCLEOTIDE SEQUENCE [LARGE SCALE GENOMIC DNA]</scope>
    <source>
        <strain evidence="3">finn</strain>
    </source>
</reference>